<dbReference type="EMBL" id="FOVK01000002">
    <property type="protein sequence ID" value="SFN57496.1"/>
    <property type="molecule type" value="Genomic_DNA"/>
</dbReference>
<sequence>MNYNEKSILRLLIQNPLISQRQIAKELGYSLGLVNKSMKVLQDEGYIDHRMKADSMKLREFRTEKPERAVILAAGFGMRMVPIGSDIPKALLEVKGEVLVERIIRQLKDKGVEEIYVVVGYLKEMFEYLTDALGVKLIINSDYAVKNNLHSLSLFPENFEKTYIIPGDVYAVNNPFHEEEFSSWYMIGAEKKKGTHIKLRRDGKIEKSNDSAKDNRVLGISYVSEVDGIALRKQVDKYAQSGKYDGAFWEEALLGLSDKKFDALVVKDSDVIEINTYEELRELDEDSAHLNSETLHQICEVFHCDLSEINEISVLKKGMTNRSFLFSAKGEKYIMRVPGEGTSELINREEEGEVYKAIQGIHISDEVVFFSPEKGYKITKFMEDARECDPMNQEDVKRCMDVLRSFHDQKLEVSHNFDLFGMIRYYESLWKSPTLYKDYIETKKRVESLQGFIERVRLEYQLCHIDAVPDNFLFSHGEIRLIDWEYAGMQDPHVDIAMFAIYSLYDKAKIDRLIDTYFEGMCDEIVRIKIYAYIAICGLLWSNWCEYKRMLGVEFGEYSIIQYQYAKEYSHLVKMMLNERFNENDDK</sequence>
<dbReference type="Gene3D" id="3.90.550.10">
    <property type="entry name" value="Spore Coat Polysaccharide Biosynthesis Protein SpsA, Chain A"/>
    <property type="match status" value="1"/>
</dbReference>
<evidence type="ECO:0000259" key="3">
    <source>
        <dbReference type="Pfam" id="PF12804"/>
    </source>
</evidence>
<dbReference type="OrthoDB" id="9803871at2"/>
<dbReference type="AlphaFoldDB" id="A0A1I5A508"/>
<dbReference type="SUPFAM" id="SSF53448">
    <property type="entry name" value="Nucleotide-diphospho-sugar transferases"/>
    <property type="match status" value="1"/>
</dbReference>
<dbReference type="InterPro" id="IPR029044">
    <property type="entry name" value="Nucleotide-diphossugar_trans"/>
</dbReference>
<evidence type="ECO:0000313" key="4">
    <source>
        <dbReference type="EMBL" id="SFN57496.1"/>
    </source>
</evidence>
<dbReference type="PANTHER" id="PTHR43584">
    <property type="entry name" value="NUCLEOTIDYL TRANSFERASE"/>
    <property type="match status" value="1"/>
</dbReference>
<dbReference type="Pfam" id="PF13412">
    <property type="entry name" value="HTH_24"/>
    <property type="match status" value="1"/>
</dbReference>
<name>A0A1I5A508_9CLOT</name>
<protein>
    <submittedName>
        <fullName evidence="4">CTP:phosphocholine cytidylyltransferase</fullName>
    </submittedName>
</protein>
<dbReference type="PANTHER" id="PTHR43584:SF5">
    <property type="entry name" value="PROTEIN LICC"/>
    <property type="match status" value="1"/>
</dbReference>
<feature type="domain" description="MobA-like NTP transferase" evidence="3">
    <location>
        <begin position="69"/>
        <end position="174"/>
    </location>
</feature>
<keyword evidence="1 4" id="KW-0808">Transferase</keyword>
<reference evidence="4 5" key="1">
    <citation type="submission" date="2016-10" db="EMBL/GenBank/DDBJ databases">
        <authorList>
            <person name="de Groot N.N."/>
        </authorList>
    </citation>
    <scope>NUCLEOTIDE SEQUENCE [LARGE SCALE GENOMIC DNA]</scope>
    <source>
        <strain evidence="4 5">ML2</strain>
    </source>
</reference>
<keyword evidence="2 4" id="KW-0548">Nucleotidyltransferase</keyword>
<dbReference type="InterPro" id="IPR025877">
    <property type="entry name" value="MobA-like_NTP_Trfase"/>
</dbReference>
<dbReference type="Gene3D" id="1.10.10.10">
    <property type="entry name" value="Winged helix-like DNA-binding domain superfamily/Winged helix DNA-binding domain"/>
    <property type="match status" value="1"/>
</dbReference>
<dbReference type="Proteomes" id="UP000181899">
    <property type="component" value="Unassembled WGS sequence"/>
</dbReference>
<dbReference type="CDD" id="cd05151">
    <property type="entry name" value="ChoK-like"/>
    <property type="match status" value="1"/>
</dbReference>
<keyword evidence="5" id="KW-1185">Reference proteome</keyword>
<dbReference type="Gene3D" id="3.90.1200.10">
    <property type="match status" value="1"/>
</dbReference>
<dbReference type="InterPro" id="IPR036390">
    <property type="entry name" value="WH_DNA-bd_sf"/>
</dbReference>
<dbReference type="InterPro" id="IPR036388">
    <property type="entry name" value="WH-like_DNA-bd_sf"/>
</dbReference>
<evidence type="ECO:0000256" key="1">
    <source>
        <dbReference type="ARBA" id="ARBA00022679"/>
    </source>
</evidence>
<dbReference type="SUPFAM" id="SSF46785">
    <property type="entry name" value="Winged helix' DNA-binding domain"/>
    <property type="match status" value="1"/>
</dbReference>
<dbReference type="GO" id="GO:0016779">
    <property type="term" value="F:nucleotidyltransferase activity"/>
    <property type="evidence" value="ECO:0007669"/>
    <property type="project" value="UniProtKB-KW"/>
</dbReference>
<accession>A0A1I5A508</accession>
<organism evidence="4 5">
    <name type="scientific">Proteiniclasticum ruminis</name>
    <dbReference type="NCBI Taxonomy" id="398199"/>
    <lineage>
        <taxon>Bacteria</taxon>
        <taxon>Bacillati</taxon>
        <taxon>Bacillota</taxon>
        <taxon>Clostridia</taxon>
        <taxon>Eubacteriales</taxon>
        <taxon>Clostridiaceae</taxon>
        <taxon>Proteiniclasticum</taxon>
    </lineage>
</organism>
<evidence type="ECO:0000256" key="2">
    <source>
        <dbReference type="ARBA" id="ARBA00022695"/>
    </source>
</evidence>
<gene>
    <name evidence="4" type="ORF">SAMN04488695_102323</name>
</gene>
<dbReference type="Gene3D" id="3.30.200.20">
    <property type="entry name" value="Phosphorylase Kinase, domain 1"/>
    <property type="match status" value="1"/>
</dbReference>
<dbReference type="RefSeq" id="WP_074911418.1">
    <property type="nucleotide sequence ID" value="NZ_FOVK01000002.1"/>
</dbReference>
<dbReference type="InterPro" id="IPR011009">
    <property type="entry name" value="Kinase-like_dom_sf"/>
</dbReference>
<dbReference type="InterPro" id="IPR050065">
    <property type="entry name" value="GlmU-like"/>
</dbReference>
<proteinExistence type="predicted"/>
<dbReference type="Pfam" id="PF12804">
    <property type="entry name" value="NTP_transf_3"/>
    <property type="match status" value="1"/>
</dbReference>
<dbReference type="Pfam" id="PF01633">
    <property type="entry name" value="Choline_kinase"/>
    <property type="match status" value="1"/>
</dbReference>
<evidence type="ECO:0000313" key="5">
    <source>
        <dbReference type="Proteomes" id="UP000181899"/>
    </source>
</evidence>
<dbReference type="SUPFAM" id="SSF56112">
    <property type="entry name" value="Protein kinase-like (PK-like)"/>
    <property type="match status" value="1"/>
</dbReference>